<dbReference type="AlphaFoldDB" id="E3KD45"/>
<protein>
    <submittedName>
        <fullName evidence="1">Uncharacterized protein</fullName>
    </submittedName>
</protein>
<dbReference type="RefSeq" id="XP_003326510.1">
    <property type="nucleotide sequence ID" value="XM_003326462.1"/>
</dbReference>
<dbReference type="EMBL" id="DS178281">
    <property type="protein sequence ID" value="EFP82091.1"/>
    <property type="molecule type" value="Genomic_DNA"/>
</dbReference>
<sequence length="237" mass="27232">MSLEAKGFDLLRLDGLMLNIDTWKGSPMSLGGHFKEVKMYSKLMESGESMTSVSATRNKYTPATGPHYHFNWEVTNGISKERQRSNCYQIILPITKLEYTPSIGILLNKAWAMEVRLTALVLLEIHYLFRNDNRNQRSISNHLYWKIQTNGSGLPLKSLKMTGIMGDRNHTKNSKKRGQDKFEGTSNIGCFRKSATLFKGLSLWNPRRRLPTCVIAYRYLVLGTQNLDRLIKQIHVY</sequence>
<accession>E3KD45</accession>
<evidence type="ECO:0000313" key="1">
    <source>
        <dbReference type="EMBL" id="EFP82091.1"/>
    </source>
</evidence>
<keyword evidence="2" id="KW-1185">Reference proteome</keyword>
<dbReference type="InParanoid" id="E3KD45"/>
<reference evidence="2" key="2">
    <citation type="journal article" date="2011" name="Proc. Natl. Acad. Sci. U.S.A.">
        <title>Obligate biotrophy features unraveled by the genomic analysis of rust fungi.</title>
        <authorList>
            <person name="Duplessis S."/>
            <person name="Cuomo C.A."/>
            <person name="Lin Y.-C."/>
            <person name="Aerts A."/>
            <person name="Tisserant E."/>
            <person name="Veneault-Fourrey C."/>
            <person name="Joly D.L."/>
            <person name="Hacquard S."/>
            <person name="Amselem J."/>
            <person name="Cantarel B.L."/>
            <person name="Chiu R."/>
            <person name="Coutinho P.M."/>
            <person name="Feau N."/>
            <person name="Field M."/>
            <person name="Frey P."/>
            <person name="Gelhaye E."/>
            <person name="Goldberg J."/>
            <person name="Grabherr M.G."/>
            <person name="Kodira C.D."/>
            <person name="Kohler A."/>
            <person name="Kuees U."/>
            <person name="Lindquist E.A."/>
            <person name="Lucas S.M."/>
            <person name="Mago R."/>
            <person name="Mauceli E."/>
            <person name="Morin E."/>
            <person name="Murat C."/>
            <person name="Pangilinan J.L."/>
            <person name="Park R."/>
            <person name="Pearson M."/>
            <person name="Quesneville H."/>
            <person name="Rouhier N."/>
            <person name="Sakthikumar S."/>
            <person name="Salamov A.A."/>
            <person name="Schmutz J."/>
            <person name="Selles B."/>
            <person name="Shapiro H."/>
            <person name="Tanguay P."/>
            <person name="Tuskan G.A."/>
            <person name="Henrissat B."/>
            <person name="Van de Peer Y."/>
            <person name="Rouze P."/>
            <person name="Ellis J.G."/>
            <person name="Dodds P.N."/>
            <person name="Schein J.E."/>
            <person name="Zhong S."/>
            <person name="Hamelin R.C."/>
            <person name="Grigoriev I.V."/>
            <person name="Szabo L.J."/>
            <person name="Martin F."/>
        </authorList>
    </citation>
    <scope>NUCLEOTIDE SEQUENCE [LARGE SCALE GENOMIC DNA]</scope>
    <source>
        <strain evidence="2">CRL 75-36-700-3 / race SCCL</strain>
    </source>
</reference>
<reference key="1">
    <citation type="submission" date="2007-01" db="EMBL/GenBank/DDBJ databases">
        <title>The Genome Sequence of Puccinia graminis f. sp. tritici Strain CRL 75-36-700-3.</title>
        <authorList>
            <consortium name="The Broad Institute Genome Sequencing Platform"/>
            <person name="Birren B."/>
            <person name="Lander E."/>
            <person name="Galagan J."/>
            <person name="Nusbaum C."/>
            <person name="Devon K."/>
            <person name="Cuomo C."/>
            <person name="Jaffe D."/>
            <person name="Butler J."/>
            <person name="Alvarez P."/>
            <person name="Gnerre S."/>
            <person name="Grabherr M."/>
            <person name="Mauceli E."/>
            <person name="Brockman W."/>
            <person name="Young S."/>
            <person name="LaButti K."/>
            <person name="Sykes S."/>
            <person name="DeCaprio D."/>
            <person name="Crawford M."/>
            <person name="Koehrsen M."/>
            <person name="Engels R."/>
            <person name="Montgomery P."/>
            <person name="Pearson M."/>
            <person name="Howarth C."/>
            <person name="Larson L."/>
            <person name="White J."/>
            <person name="Zeng Q."/>
            <person name="Kodira C."/>
            <person name="Yandava C."/>
            <person name="Alvarado L."/>
            <person name="O'Leary S."/>
            <person name="Szabo L."/>
            <person name="Dean R."/>
            <person name="Schein J."/>
        </authorList>
    </citation>
    <scope>NUCLEOTIDE SEQUENCE</scope>
    <source>
        <strain>CRL 75-36-700-3</strain>
    </source>
</reference>
<evidence type="ECO:0000313" key="2">
    <source>
        <dbReference type="Proteomes" id="UP000008783"/>
    </source>
</evidence>
<name>E3KD45_PUCGT</name>
<gene>
    <name evidence="1" type="ORF">PGTG_07488</name>
</gene>
<dbReference type="Proteomes" id="UP000008783">
    <property type="component" value="Unassembled WGS sequence"/>
</dbReference>
<dbReference type="GeneID" id="10534622"/>
<dbReference type="HOGENOM" id="CLU_1171115_0_0_1"/>
<dbReference type="VEuPathDB" id="FungiDB:PGTG_07488"/>
<proteinExistence type="predicted"/>
<dbReference type="KEGG" id="pgr:PGTG_07488"/>
<organism evidence="1 2">
    <name type="scientific">Puccinia graminis f. sp. tritici (strain CRL 75-36-700-3 / race SCCL)</name>
    <name type="common">Black stem rust fungus</name>
    <dbReference type="NCBI Taxonomy" id="418459"/>
    <lineage>
        <taxon>Eukaryota</taxon>
        <taxon>Fungi</taxon>
        <taxon>Dikarya</taxon>
        <taxon>Basidiomycota</taxon>
        <taxon>Pucciniomycotina</taxon>
        <taxon>Pucciniomycetes</taxon>
        <taxon>Pucciniales</taxon>
        <taxon>Pucciniaceae</taxon>
        <taxon>Puccinia</taxon>
    </lineage>
</organism>